<feature type="transmembrane region" description="Helical" evidence="1">
    <location>
        <begin position="54"/>
        <end position="74"/>
    </location>
</feature>
<feature type="transmembrane region" description="Helical" evidence="1">
    <location>
        <begin position="400"/>
        <end position="418"/>
    </location>
</feature>
<dbReference type="EMBL" id="CP037920">
    <property type="protein sequence ID" value="QDT94722.1"/>
    <property type="molecule type" value="Genomic_DNA"/>
</dbReference>
<dbReference type="KEGG" id="gaw:V144x_01530"/>
<reference evidence="2 3" key="1">
    <citation type="submission" date="2019-03" db="EMBL/GenBank/DDBJ databases">
        <title>Deep-cultivation of Planctomycetes and their phenomic and genomic characterization uncovers novel biology.</title>
        <authorList>
            <person name="Wiegand S."/>
            <person name="Jogler M."/>
            <person name="Boedeker C."/>
            <person name="Pinto D."/>
            <person name="Vollmers J."/>
            <person name="Rivas-Marin E."/>
            <person name="Kohn T."/>
            <person name="Peeters S.H."/>
            <person name="Heuer A."/>
            <person name="Rast P."/>
            <person name="Oberbeckmann S."/>
            <person name="Bunk B."/>
            <person name="Jeske O."/>
            <person name="Meyerdierks A."/>
            <person name="Storesund J.E."/>
            <person name="Kallscheuer N."/>
            <person name="Luecker S."/>
            <person name="Lage O.M."/>
            <person name="Pohl T."/>
            <person name="Merkel B.J."/>
            <person name="Hornburger P."/>
            <person name="Mueller R.-W."/>
            <person name="Bruemmer F."/>
            <person name="Labrenz M."/>
            <person name="Spormann A.M."/>
            <person name="Op den Camp H."/>
            <person name="Overmann J."/>
            <person name="Amann R."/>
            <person name="Jetten M.S.M."/>
            <person name="Mascher T."/>
            <person name="Medema M.H."/>
            <person name="Devos D.P."/>
            <person name="Kaster A.-K."/>
            <person name="Ovreas L."/>
            <person name="Rohde M."/>
            <person name="Galperin M.Y."/>
            <person name="Jogler C."/>
        </authorList>
    </citation>
    <scope>NUCLEOTIDE SEQUENCE [LARGE SCALE GENOMIC DNA]</scope>
    <source>
        <strain evidence="2 3">V144</strain>
    </source>
</reference>
<keyword evidence="1" id="KW-0472">Membrane</keyword>
<feature type="transmembrane region" description="Helical" evidence="1">
    <location>
        <begin position="112"/>
        <end position="132"/>
    </location>
</feature>
<gene>
    <name evidence="2" type="ORF">V144x_01530</name>
</gene>
<keyword evidence="1" id="KW-1133">Transmembrane helix</keyword>
<accession>A0A517VNX2</accession>
<dbReference type="Proteomes" id="UP000318704">
    <property type="component" value="Chromosome"/>
</dbReference>
<feature type="transmembrane region" description="Helical" evidence="1">
    <location>
        <begin position="346"/>
        <end position="366"/>
    </location>
</feature>
<dbReference type="RefSeq" id="WP_144979909.1">
    <property type="nucleotide sequence ID" value="NZ_CP037920.1"/>
</dbReference>
<protein>
    <submittedName>
        <fullName evidence="2">ABC-2 family transporter protein</fullName>
    </submittedName>
</protein>
<keyword evidence="1" id="KW-0812">Transmembrane</keyword>
<evidence type="ECO:0000256" key="1">
    <source>
        <dbReference type="SAM" id="Phobius"/>
    </source>
</evidence>
<feature type="transmembrane region" description="Helical" evidence="1">
    <location>
        <begin position="430"/>
        <end position="453"/>
    </location>
</feature>
<feature type="transmembrane region" description="Helical" evidence="1">
    <location>
        <begin position="138"/>
        <end position="161"/>
    </location>
</feature>
<feature type="transmembrane region" description="Helical" evidence="1">
    <location>
        <begin position="314"/>
        <end position="334"/>
    </location>
</feature>
<organism evidence="2 3">
    <name type="scientific">Gimesia aquarii</name>
    <dbReference type="NCBI Taxonomy" id="2527964"/>
    <lineage>
        <taxon>Bacteria</taxon>
        <taxon>Pseudomonadati</taxon>
        <taxon>Planctomycetota</taxon>
        <taxon>Planctomycetia</taxon>
        <taxon>Planctomycetales</taxon>
        <taxon>Planctomycetaceae</taxon>
        <taxon>Gimesia</taxon>
    </lineage>
</organism>
<feature type="transmembrane region" description="Helical" evidence="1">
    <location>
        <begin position="459"/>
        <end position="485"/>
    </location>
</feature>
<evidence type="ECO:0000313" key="2">
    <source>
        <dbReference type="EMBL" id="QDT94722.1"/>
    </source>
</evidence>
<dbReference type="AlphaFoldDB" id="A0A517VNX2"/>
<evidence type="ECO:0000313" key="3">
    <source>
        <dbReference type="Proteomes" id="UP000318704"/>
    </source>
</evidence>
<feature type="transmembrane region" description="Helical" evidence="1">
    <location>
        <begin position="168"/>
        <end position="186"/>
    </location>
</feature>
<feature type="transmembrane region" description="Helical" evidence="1">
    <location>
        <begin position="242"/>
        <end position="260"/>
    </location>
</feature>
<feature type="transmembrane region" description="Helical" evidence="1">
    <location>
        <begin position="492"/>
        <end position="513"/>
    </location>
</feature>
<sequence length="524" mass="58939">MFRGSLIFCSFSLKKDILLKKTHILRFACVGLVFLILFSSWLTSSSTSSPGLDFFTKIVWLNFWLVTLTGIGFFSTAITEEKEEETLPLLKLAGINTLALLLGKSTVRVSRVILLLIGQLPFLMIAVALGGITSHQIYAAIGAMVAYVLLVANFSLLCSVYAKRSGTAIALVLTAFFLFFFFPFLMTEFLTDLQSRGYVTTNDSLYQGILFCVNYCKEISVTNSLNTILTTGYSESVMTTQVINNLLIGLSCFFIAWLIFERCTETKPVLEKRSRIKWYKRKRRKSRPGRLAISWREFHFLSGGNRALQLKSTLYLSGILTIVGGGMILDQYSSPTFVFSYSWKELMNTSLILLVSGFVVECTIYFSRIFREERTQKMIPLLSILPLSIMRIAYEKIGGYLLALMPVCIGICIIVLISPDSAFNLFDSGYHSLFIVFLIQLVLFLHFLTYFSIVVRWGALAFAAGTMILMASCATPFLQITYLLFGKVFGETGFLLPLFYLSLLSCFVLQILIGKRLNQIASEE</sequence>
<feature type="transmembrane region" description="Helical" evidence="1">
    <location>
        <begin position="24"/>
        <end position="42"/>
    </location>
</feature>
<proteinExistence type="predicted"/>
<name>A0A517VNX2_9PLAN</name>